<evidence type="ECO:0000313" key="3">
    <source>
        <dbReference type="Proteomes" id="UP000866496"/>
    </source>
</evidence>
<name>A0AAN5PFY1_LEGPN</name>
<dbReference type="Gene3D" id="3.90.1200.10">
    <property type="match status" value="1"/>
</dbReference>
<accession>A0AAN5PFY1</accession>
<feature type="domain" description="Aminoglycoside phosphotransferase" evidence="1">
    <location>
        <begin position="34"/>
        <end position="251"/>
    </location>
</feature>
<dbReference type="AlphaFoldDB" id="A0AAN5PFY1"/>
<organism evidence="2 3">
    <name type="scientific">Legionella pneumophila</name>
    <dbReference type="NCBI Taxonomy" id="446"/>
    <lineage>
        <taxon>Bacteria</taxon>
        <taxon>Pseudomonadati</taxon>
        <taxon>Pseudomonadota</taxon>
        <taxon>Gammaproteobacteria</taxon>
        <taxon>Legionellales</taxon>
        <taxon>Legionellaceae</taxon>
        <taxon>Legionella</taxon>
    </lineage>
</organism>
<dbReference type="InterPro" id="IPR051678">
    <property type="entry name" value="AGP_Transferase"/>
</dbReference>
<dbReference type="Pfam" id="PF01636">
    <property type="entry name" value="APH"/>
    <property type="match status" value="1"/>
</dbReference>
<dbReference type="PANTHER" id="PTHR21310">
    <property type="entry name" value="AMINOGLYCOSIDE PHOSPHOTRANSFERASE-RELATED-RELATED"/>
    <property type="match status" value="1"/>
</dbReference>
<dbReference type="Gene3D" id="3.30.200.20">
    <property type="entry name" value="Phosphorylase Kinase, domain 1"/>
    <property type="match status" value="1"/>
</dbReference>
<dbReference type="SUPFAM" id="SSF56112">
    <property type="entry name" value="Protein kinase-like (PK-like)"/>
    <property type="match status" value="1"/>
</dbReference>
<dbReference type="PANTHER" id="PTHR21310:SF42">
    <property type="entry name" value="BIFUNCTIONAL AAC_APH"/>
    <property type="match status" value="1"/>
</dbReference>
<protein>
    <submittedName>
        <fullName evidence="2">Aminoglycoside phosphotransferase family protein</fullName>
    </submittedName>
</protein>
<dbReference type="CDD" id="cd05155">
    <property type="entry name" value="APH_ChoK_like_1"/>
    <property type="match status" value="1"/>
</dbReference>
<dbReference type="InterPro" id="IPR002575">
    <property type="entry name" value="Aminoglycoside_PTrfase"/>
</dbReference>
<dbReference type="InterPro" id="IPR011009">
    <property type="entry name" value="Kinase-like_dom_sf"/>
</dbReference>
<comment type="caution">
    <text evidence="2">The sequence shown here is derived from an EMBL/GenBank/DDBJ whole genome shotgun (WGS) entry which is preliminary data.</text>
</comment>
<proteinExistence type="predicted"/>
<evidence type="ECO:0000313" key="2">
    <source>
        <dbReference type="EMBL" id="HAU1880215.1"/>
    </source>
</evidence>
<evidence type="ECO:0000259" key="1">
    <source>
        <dbReference type="Pfam" id="PF01636"/>
    </source>
</evidence>
<reference evidence="2" key="2">
    <citation type="submission" date="2019-10" db="EMBL/GenBank/DDBJ databases">
        <authorList>
            <consortium name="NCBI Pathogen Detection Project"/>
        </authorList>
    </citation>
    <scope>NUCLEOTIDE SEQUENCE</scope>
    <source>
        <strain evidence="2">AZ00058701</strain>
    </source>
</reference>
<gene>
    <name evidence="2" type="ORF">JBJ86_08175</name>
</gene>
<dbReference type="EMBL" id="DACWHX010000009">
    <property type="protein sequence ID" value="HAU1880215.1"/>
    <property type="molecule type" value="Genomic_DNA"/>
</dbReference>
<dbReference type="Proteomes" id="UP000866496">
    <property type="component" value="Unassembled WGS sequence"/>
</dbReference>
<reference evidence="2" key="1">
    <citation type="journal article" date="2018" name="Genome Biol.">
        <title>SKESA: strategic k-mer extension for scrupulous assemblies.</title>
        <authorList>
            <person name="Souvorov A."/>
            <person name="Agarwala R."/>
            <person name="Lipman D.J."/>
        </authorList>
    </citation>
    <scope>NUCLEOTIDE SEQUENCE</scope>
    <source>
        <strain evidence="2">AZ00058701</strain>
    </source>
</reference>
<sequence>MMQPFIIDEKLVCRLIASQFPHYSNLPVKPVAVGGWDNRTFHLGKDMLVRLPSAEQYELQVEKEQQWLPQLASLLPVPIPTPLAKGMPGEGYPWKWSIYRWLEGETIVSANLSNLNEIAKDLATFLTAFHQIDSSGGPKPGMHSFYRGGDLKIYDPETRQAIDYLKGKIDTDHATEIWETALNTSWQGTPVWVHGDISAGNLLVKNGKLCAVIDFGQLSVGDPACDLAITWTLFAGDSRKIFREMLALDKGTWFRGQAWALWKALIVAAGIVNTNAMEVQKSCHIINELFLTEL</sequence>